<gene>
    <name evidence="1" type="ORF">BU25DRAFT_410852</name>
</gene>
<proteinExistence type="predicted"/>
<comment type="caution">
    <text evidence="1">The sequence shown here is derived from an EMBL/GenBank/DDBJ whole genome shotgun (WGS) entry which is preliminary data.</text>
</comment>
<dbReference type="Proteomes" id="UP000799754">
    <property type="component" value="Unassembled WGS sequence"/>
</dbReference>
<evidence type="ECO:0000313" key="2">
    <source>
        <dbReference type="Proteomes" id="UP000799754"/>
    </source>
</evidence>
<evidence type="ECO:0000313" key="1">
    <source>
        <dbReference type="EMBL" id="KAF2627715.1"/>
    </source>
</evidence>
<reference evidence="1" key="1">
    <citation type="journal article" date="2020" name="Stud. Mycol.">
        <title>101 Dothideomycetes genomes: a test case for predicting lifestyles and emergence of pathogens.</title>
        <authorList>
            <person name="Haridas S."/>
            <person name="Albert R."/>
            <person name="Binder M."/>
            <person name="Bloem J."/>
            <person name="Labutti K."/>
            <person name="Salamov A."/>
            <person name="Andreopoulos B."/>
            <person name="Baker S."/>
            <person name="Barry K."/>
            <person name="Bills G."/>
            <person name="Bluhm B."/>
            <person name="Cannon C."/>
            <person name="Castanera R."/>
            <person name="Culley D."/>
            <person name="Daum C."/>
            <person name="Ezra D."/>
            <person name="Gonzalez J."/>
            <person name="Henrissat B."/>
            <person name="Kuo A."/>
            <person name="Liang C."/>
            <person name="Lipzen A."/>
            <person name="Lutzoni F."/>
            <person name="Magnuson J."/>
            <person name="Mondo S."/>
            <person name="Nolan M."/>
            <person name="Ohm R."/>
            <person name="Pangilinan J."/>
            <person name="Park H.-J."/>
            <person name="Ramirez L."/>
            <person name="Alfaro M."/>
            <person name="Sun H."/>
            <person name="Tritt A."/>
            <person name="Yoshinaga Y."/>
            <person name="Zwiers L.-H."/>
            <person name="Turgeon B."/>
            <person name="Goodwin S."/>
            <person name="Spatafora J."/>
            <person name="Crous P."/>
            <person name="Grigoriev I."/>
        </authorList>
    </citation>
    <scope>NUCLEOTIDE SEQUENCE</scope>
    <source>
        <strain evidence="1">CBS 525.71</strain>
    </source>
</reference>
<dbReference type="EMBL" id="MU006716">
    <property type="protein sequence ID" value="KAF2627715.1"/>
    <property type="molecule type" value="Genomic_DNA"/>
</dbReference>
<protein>
    <submittedName>
        <fullName evidence="1">Uncharacterized protein</fullName>
    </submittedName>
</protein>
<organism evidence="1 2">
    <name type="scientific">Macroventuria anomochaeta</name>
    <dbReference type="NCBI Taxonomy" id="301207"/>
    <lineage>
        <taxon>Eukaryota</taxon>
        <taxon>Fungi</taxon>
        <taxon>Dikarya</taxon>
        <taxon>Ascomycota</taxon>
        <taxon>Pezizomycotina</taxon>
        <taxon>Dothideomycetes</taxon>
        <taxon>Pleosporomycetidae</taxon>
        <taxon>Pleosporales</taxon>
        <taxon>Pleosporineae</taxon>
        <taxon>Didymellaceae</taxon>
        <taxon>Macroventuria</taxon>
    </lineage>
</organism>
<keyword evidence="2" id="KW-1185">Reference proteome</keyword>
<name>A0ACB6S231_9PLEO</name>
<sequence>MEHHGINAGFLDVPLSFFGRRTDEEQSFCVPWTIREDASTFEVFYTFRYAERREELLNEPWVIRQAGVYQKYSLAQKKSLIFLINAVPDSVAHRRVFESLSKYQSELSCNPLWIHNVAHTAYFMRWREYLAEYEKRLLKIADTTIATMINKPLRVDYDTLTRVRSLESKFLPLRAILTSFEEVVTGLEMLGSALLDRAHVQTNDQGQAAFHLRSVRQYCQTYVRTALFLQQRSDGAAKLLADTLAFRNQGVAQEQNSSMLLLTRSAVFITVITLFYLPWTLLTVRWTLGLLSFGIDNVSQGIFGMEFFELDQNTRHLKVSPQIWIFFATAAGITTLTMMLYYLMARPSETRSKGIPAESVTTHVPPSLSRSGTDIEKNAQCARA</sequence>
<accession>A0ACB6S231</accession>